<proteinExistence type="predicted"/>
<protein>
    <submittedName>
        <fullName evidence="2">Bromodomain-containing protein</fullName>
    </submittedName>
</protein>
<feature type="compositionally biased region" description="Polar residues" evidence="1">
    <location>
        <begin position="161"/>
        <end position="173"/>
    </location>
</feature>
<dbReference type="OrthoDB" id="1923860at2759"/>
<accession>A0A2R6PBD3</accession>
<name>A0A2R6PBD3_ACTCC</name>
<feature type="region of interest" description="Disordered" evidence="1">
    <location>
        <begin position="161"/>
        <end position="180"/>
    </location>
</feature>
<dbReference type="InParanoid" id="A0A2R6PBD3"/>
<dbReference type="FunCoup" id="A0A2R6PBD3">
    <property type="interactions" value="222"/>
</dbReference>
<evidence type="ECO:0000313" key="2">
    <source>
        <dbReference type="EMBL" id="PSR88291.1"/>
    </source>
</evidence>
<dbReference type="AlphaFoldDB" id="A0A2R6PBD3"/>
<dbReference type="Gramene" id="PSR88291">
    <property type="protein sequence ID" value="PSR88291"/>
    <property type="gene ID" value="CEY00_Acc31320"/>
</dbReference>
<organism evidence="2 3">
    <name type="scientific">Actinidia chinensis var. chinensis</name>
    <name type="common">Chinese soft-hair kiwi</name>
    <dbReference type="NCBI Taxonomy" id="1590841"/>
    <lineage>
        <taxon>Eukaryota</taxon>
        <taxon>Viridiplantae</taxon>
        <taxon>Streptophyta</taxon>
        <taxon>Embryophyta</taxon>
        <taxon>Tracheophyta</taxon>
        <taxon>Spermatophyta</taxon>
        <taxon>Magnoliopsida</taxon>
        <taxon>eudicotyledons</taxon>
        <taxon>Gunneridae</taxon>
        <taxon>Pentapetalae</taxon>
        <taxon>asterids</taxon>
        <taxon>Ericales</taxon>
        <taxon>Actinidiaceae</taxon>
        <taxon>Actinidia</taxon>
    </lineage>
</organism>
<reference evidence="2 3" key="1">
    <citation type="submission" date="2017-07" db="EMBL/GenBank/DDBJ databases">
        <title>An improved, manually edited Actinidia chinensis var. chinensis (kiwifruit) genome highlights the challenges associated with draft genomes and gene prediction in plants.</title>
        <authorList>
            <person name="Pilkington S."/>
            <person name="Crowhurst R."/>
            <person name="Hilario E."/>
            <person name="Nardozza S."/>
            <person name="Fraser L."/>
            <person name="Peng Y."/>
            <person name="Gunaseelan K."/>
            <person name="Simpson R."/>
            <person name="Tahir J."/>
            <person name="Deroles S."/>
            <person name="Templeton K."/>
            <person name="Luo Z."/>
            <person name="Davy M."/>
            <person name="Cheng C."/>
            <person name="Mcneilage M."/>
            <person name="Scaglione D."/>
            <person name="Liu Y."/>
            <person name="Zhang Q."/>
            <person name="Datson P."/>
            <person name="De Silva N."/>
            <person name="Gardiner S."/>
            <person name="Bassett H."/>
            <person name="Chagne D."/>
            <person name="Mccallum J."/>
            <person name="Dzierzon H."/>
            <person name="Deng C."/>
            <person name="Wang Y.-Y."/>
            <person name="Barron N."/>
            <person name="Manako K."/>
            <person name="Bowen J."/>
            <person name="Foster T."/>
            <person name="Erridge Z."/>
            <person name="Tiffin H."/>
            <person name="Waite C."/>
            <person name="Davies K."/>
            <person name="Grierson E."/>
            <person name="Laing W."/>
            <person name="Kirk R."/>
            <person name="Chen X."/>
            <person name="Wood M."/>
            <person name="Montefiori M."/>
            <person name="Brummell D."/>
            <person name="Schwinn K."/>
            <person name="Catanach A."/>
            <person name="Fullerton C."/>
            <person name="Li D."/>
            <person name="Meiyalaghan S."/>
            <person name="Nieuwenhuizen N."/>
            <person name="Read N."/>
            <person name="Prakash R."/>
            <person name="Hunter D."/>
            <person name="Zhang H."/>
            <person name="Mckenzie M."/>
            <person name="Knabel M."/>
            <person name="Harris A."/>
            <person name="Allan A."/>
            <person name="Chen A."/>
            <person name="Janssen B."/>
            <person name="Plunkett B."/>
            <person name="Dwamena C."/>
            <person name="Voogd C."/>
            <person name="Leif D."/>
            <person name="Lafferty D."/>
            <person name="Souleyre E."/>
            <person name="Varkonyi-Gasic E."/>
            <person name="Gambi F."/>
            <person name="Hanley J."/>
            <person name="Yao J.-L."/>
            <person name="Cheung J."/>
            <person name="David K."/>
            <person name="Warren B."/>
            <person name="Marsh K."/>
            <person name="Snowden K."/>
            <person name="Lin-Wang K."/>
            <person name="Brian L."/>
            <person name="Martinez-Sanchez M."/>
            <person name="Wang M."/>
            <person name="Ileperuma N."/>
            <person name="Macnee N."/>
            <person name="Campin R."/>
            <person name="Mcatee P."/>
            <person name="Drummond R."/>
            <person name="Espley R."/>
            <person name="Ireland H."/>
            <person name="Wu R."/>
            <person name="Atkinson R."/>
            <person name="Karunairetnam S."/>
            <person name="Bulley S."/>
            <person name="Chunkath S."/>
            <person name="Hanley Z."/>
            <person name="Storey R."/>
            <person name="Thrimawithana A."/>
            <person name="Thomson S."/>
            <person name="David C."/>
            <person name="Testolin R."/>
        </authorList>
    </citation>
    <scope>NUCLEOTIDE SEQUENCE [LARGE SCALE GENOMIC DNA]</scope>
    <source>
        <strain evidence="3">cv. Red5</strain>
        <tissue evidence="2">Young leaf</tissue>
    </source>
</reference>
<keyword evidence="3" id="KW-1185">Reference proteome</keyword>
<evidence type="ECO:0000256" key="1">
    <source>
        <dbReference type="SAM" id="MobiDB-lite"/>
    </source>
</evidence>
<dbReference type="EMBL" id="NKQK01000027">
    <property type="protein sequence ID" value="PSR88291.1"/>
    <property type="molecule type" value="Genomic_DNA"/>
</dbReference>
<reference evidence="3" key="2">
    <citation type="journal article" date="2018" name="BMC Genomics">
        <title>A manually annotated Actinidia chinensis var. chinensis (kiwifruit) genome highlights the challenges associated with draft genomes and gene prediction in plants.</title>
        <authorList>
            <person name="Pilkington S.M."/>
            <person name="Crowhurst R."/>
            <person name="Hilario E."/>
            <person name="Nardozza S."/>
            <person name="Fraser L."/>
            <person name="Peng Y."/>
            <person name="Gunaseelan K."/>
            <person name="Simpson R."/>
            <person name="Tahir J."/>
            <person name="Deroles S.C."/>
            <person name="Templeton K."/>
            <person name="Luo Z."/>
            <person name="Davy M."/>
            <person name="Cheng C."/>
            <person name="McNeilage M."/>
            <person name="Scaglione D."/>
            <person name="Liu Y."/>
            <person name="Zhang Q."/>
            <person name="Datson P."/>
            <person name="De Silva N."/>
            <person name="Gardiner S.E."/>
            <person name="Bassett H."/>
            <person name="Chagne D."/>
            <person name="McCallum J."/>
            <person name="Dzierzon H."/>
            <person name="Deng C."/>
            <person name="Wang Y.Y."/>
            <person name="Barron L."/>
            <person name="Manako K."/>
            <person name="Bowen J."/>
            <person name="Foster T.M."/>
            <person name="Erridge Z.A."/>
            <person name="Tiffin H."/>
            <person name="Waite C.N."/>
            <person name="Davies K.M."/>
            <person name="Grierson E.P."/>
            <person name="Laing W.A."/>
            <person name="Kirk R."/>
            <person name="Chen X."/>
            <person name="Wood M."/>
            <person name="Montefiori M."/>
            <person name="Brummell D.A."/>
            <person name="Schwinn K.E."/>
            <person name="Catanach A."/>
            <person name="Fullerton C."/>
            <person name="Li D."/>
            <person name="Meiyalaghan S."/>
            <person name="Nieuwenhuizen N."/>
            <person name="Read N."/>
            <person name="Prakash R."/>
            <person name="Hunter D."/>
            <person name="Zhang H."/>
            <person name="McKenzie M."/>
            <person name="Knabel M."/>
            <person name="Harris A."/>
            <person name="Allan A.C."/>
            <person name="Gleave A."/>
            <person name="Chen A."/>
            <person name="Janssen B.J."/>
            <person name="Plunkett B."/>
            <person name="Ampomah-Dwamena C."/>
            <person name="Voogd C."/>
            <person name="Leif D."/>
            <person name="Lafferty D."/>
            <person name="Souleyre E.J.F."/>
            <person name="Varkonyi-Gasic E."/>
            <person name="Gambi F."/>
            <person name="Hanley J."/>
            <person name="Yao J.L."/>
            <person name="Cheung J."/>
            <person name="David K.M."/>
            <person name="Warren B."/>
            <person name="Marsh K."/>
            <person name="Snowden K.C."/>
            <person name="Lin-Wang K."/>
            <person name="Brian L."/>
            <person name="Martinez-Sanchez M."/>
            <person name="Wang M."/>
            <person name="Ileperuma N."/>
            <person name="Macnee N."/>
            <person name="Campin R."/>
            <person name="McAtee P."/>
            <person name="Drummond R.S.M."/>
            <person name="Espley R.V."/>
            <person name="Ireland H.S."/>
            <person name="Wu R."/>
            <person name="Atkinson R.G."/>
            <person name="Karunairetnam S."/>
            <person name="Bulley S."/>
            <person name="Chunkath S."/>
            <person name="Hanley Z."/>
            <person name="Storey R."/>
            <person name="Thrimawithana A.H."/>
            <person name="Thomson S."/>
            <person name="David C."/>
            <person name="Testolin R."/>
            <person name="Huang H."/>
            <person name="Hellens R.P."/>
            <person name="Schaffer R.J."/>
        </authorList>
    </citation>
    <scope>NUCLEOTIDE SEQUENCE [LARGE SCALE GENOMIC DNA]</scope>
    <source>
        <strain evidence="3">cv. Red5</strain>
    </source>
</reference>
<dbReference type="PANTHER" id="PTHR36757:SF1">
    <property type="entry name" value="GENOME ASSEMBLY, CHROMOSOME: A04"/>
    <property type="match status" value="1"/>
</dbReference>
<dbReference type="PANTHER" id="PTHR36757">
    <property type="entry name" value="BNAANNG22500D PROTEIN"/>
    <property type="match status" value="1"/>
</dbReference>
<dbReference type="STRING" id="1590841.A0A2R6PBD3"/>
<dbReference type="Proteomes" id="UP000241394">
    <property type="component" value="Chromosome LG27"/>
</dbReference>
<gene>
    <name evidence="2" type="ORF">CEY00_Acc31320</name>
</gene>
<dbReference type="OMA" id="AKHNFLP"/>
<comment type="caution">
    <text evidence="2">The sequence shown here is derived from an EMBL/GenBank/DDBJ whole genome shotgun (WGS) entry which is preliminary data.</text>
</comment>
<evidence type="ECO:0000313" key="3">
    <source>
        <dbReference type="Proteomes" id="UP000241394"/>
    </source>
</evidence>
<sequence length="267" mass="30235">MAADVCSEISNLVSSPRISFSQDLKQPGNARIDRYHGQSDLSLSDPNFDFHFCISKSFNHELSSADELFSNGKILPIQIKNKKKPNHSQRPITKIPTRLNNTLTEEIKKKGLKEFLSSNFDEEESKPLPKSFWQFKRSTSLNFSDGQGKSVIRSLQFLSRSNSTGSAQNPKQNEVSKDYQKRHWFKQVPGAFSRSFSSSTSGYNSYYYPYNSSKRPPLKKNCRSYYGDGVRVSPVLNIPHNCIAIGTVNLFGFGSFFCNGKAKKKEK</sequence>